<dbReference type="Proteomes" id="UP001206925">
    <property type="component" value="Unassembled WGS sequence"/>
</dbReference>
<comment type="caution">
    <text evidence="1">The sequence shown here is derived from an EMBL/GenBank/DDBJ whole genome shotgun (WGS) entry which is preliminary data.</text>
</comment>
<dbReference type="InterPro" id="IPR045012">
    <property type="entry name" value="NLP"/>
</dbReference>
<dbReference type="PANTHER" id="PTHR32002">
    <property type="entry name" value="PROTEIN NLP8"/>
    <property type="match status" value="1"/>
</dbReference>
<dbReference type="AlphaFoldDB" id="A0AAD5G780"/>
<dbReference type="GO" id="GO:0003700">
    <property type="term" value="F:DNA-binding transcription factor activity"/>
    <property type="evidence" value="ECO:0007669"/>
    <property type="project" value="InterPro"/>
</dbReference>
<feature type="non-terminal residue" evidence="1">
    <location>
        <position position="147"/>
    </location>
</feature>
<reference evidence="1" key="1">
    <citation type="submission" date="2022-06" db="EMBL/GenBank/DDBJ databases">
        <title>Uncovering the hologenomic basis of an extraordinary plant invasion.</title>
        <authorList>
            <person name="Bieker V.C."/>
            <person name="Martin M.D."/>
            <person name="Gilbert T."/>
            <person name="Hodgins K."/>
            <person name="Battlay P."/>
            <person name="Petersen B."/>
            <person name="Wilson J."/>
        </authorList>
    </citation>
    <scope>NUCLEOTIDE SEQUENCE</scope>
    <source>
        <strain evidence="1">AA19_3_7</strain>
        <tissue evidence="1">Leaf</tissue>
    </source>
</reference>
<gene>
    <name evidence="1" type="ORF">M8C21_024635</name>
</gene>
<organism evidence="1 2">
    <name type="scientific">Ambrosia artemisiifolia</name>
    <name type="common">Common ragweed</name>
    <dbReference type="NCBI Taxonomy" id="4212"/>
    <lineage>
        <taxon>Eukaryota</taxon>
        <taxon>Viridiplantae</taxon>
        <taxon>Streptophyta</taxon>
        <taxon>Embryophyta</taxon>
        <taxon>Tracheophyta</taxon>
        <taxon>Spermatophyta</taxon>
        <taxon>Magnoliopsida</taxon>
        <taxon>eudicotyledons</taxon>
        <taxon>Gunneridae</taxon>
        <taxon>Pentapetalae</taxon>
        <taxon>asterids</taxon>
        <taxon>campanulids</taxon>
        <taxon>Asterales</taxon>
        <taxon>Asteraceae</taxon>
        <taxon>Asteroideae</taxon>
        <taxon>Heliantheae alliance</taxon>
        <taxon>Heliantheae</taxon>
        <taxon>Ambrosia</taxon>
    </lineage>
</organism>
<proteinExistence type="predicted"/>
<keyword evidence="2" id="KW-1185">Reference proteome</keyword>
<sequence>MSSQSELELYEFLQKFSPISLQYREPKFPYHPWIFWSEYEGCDNNSSTADVGTPRIHDEIKFALSKFFLYWCWNFLGQLWAPVTIGGRRLLSTSAQPFAVSRLFNELAKYRLNSEKYKYNIDDANMPHIEPDHKMIKSGGPATAFLN</sequence>
<evidence type="ECO:0000313" key="2">
    <source>
        <dbReference type="Proteomes" id="UP001206925"/>
    </source>
</evidence>
<name>A0AAD5G780_AMBAR</name>
<dbReference type="PANTHER" id="PTHR32002:SF49">
    <property type="entry name" value="BILE ACID:SODIUM SYMPORTER_ARSENICAL RESISTANCE PROTEIN ACR3-RELATED"/>
    <property type="match status" value="1"/>
</dbReference>
<evidence type="ECO:0000313" key="1">
    <source>
        <dbReference type="EMBL" id="KAI7730001.1"/>
    </source>
</evidence>
<dbReference type="EMBL" id="JAMZMK010010861">
    <property type="protein sequence ID" value="KAI7730001.1"/>
    <property type="molecule type" value="Genomic_DNA"/>
</dbReference>
<accession>A0AAD5G780</accession>
<protein>
    <submittedName>
        <fullName evidence="1">Uncharacterized protein</fullName>
    </submittedName>
</protein>